<protein>
    <submittedName>
        <fullName evidence="1">Uncharacterized protein</fullName>
    </submittedName>
</protein>
<name>A0A076LIL2_9GAMM</name>
<organism evidence="1 2">
    <name type="scientific">Edwardsiella anguillarum ET080813</name>
    <dbReference type="NCBI Taxonomy" id="667120"/>
    <lineage>
        <taxon>Bacteria</taxon>
        <taxon>Pseudomonadati</taxon>
        <taxon>Pseudomonadota</taxon>
        <taxon>Gammaproteobacteria</taxon>
        <taxon>Enterobacterales</taxon>
        <taxon>Hafniaceae</taxon>
        <taxon>Edwardsiella</taxon>
    </lineage>
</organism>
<dbReference type="HOGENOM" id="CLU_3199173_0_0_6"/>
<evidence type="ECO:0000313" key="2">
    <source>
        <dbReference type="Proteomes" id="UP000028681"/>
    </source>
</evidence>
<reference evidence="1 2" key="1">
    <citation type="journal article" date="2012" name="PLoS ONE">
        <title>Edwardsiella comparative phylogenomics reveal the new intra/inter-species taxonomic relationships, virulence evolution and niche adaptation mechanisms.</title>
        <authorList>
            <person name="Yang M."/>
            <person name="Lv Y."/>
            <person name="Xiao J."/>
            <person name="Wu H."/>
            <person name="Zheng H."/>
            <person name="Liu Q."/>
            <person name="Zhang Y."/>
            <person name="Wang Q."/>
        </authorList>
    </citation>
    <scope>NUCLEOTIDE SEQUENCE [LARGE SCALE GENOMIC DNA]</scope>
    <source>
        <strain evidence="2">080813</strain>
    </source>
</reference>
<sequence length="45" mass="5247">MPITLFYDLACTLYFVLCALECKCLIGWGPYEKNKNIFFAFFDAL</sequence>
<gene>
    <name evidence="1" type="ORF">ETEE_0247</name>
</gene>
<accession>A0A076LIL2</accession>
<dbReference type="Proteomes" id="UP000028681">
    <property type="component" value="Chromosome"/>
</dbReference>
<dbReference type="KEGG" id="ete:ETEE_0247"/>
<dbReference type="EMBL" id="CP006664">
    <property type="protein sequence ID" value="AIJ06727.1"/>
    <property type="molecule type" value="Genomic_DNA"/>
</dbReference>
<evidence type="ECO:0000313" key="1">
    <source>
        <dbReference type="EMBL" id="AIJ06727.1"/>
    </source>
</evidence>
<dbReference type="AlphaFoldDB" id="A0A076LIL2"/>
<proteinExistence type="predicted"/>